<gene>
    <name evidence="1" type="ORF">EMH_0060620</name>
</gene>
<accession>U6K4M1</accession>
<protein>
    <submittedName>
        <fullName evidence="1">Uncharacterized protein</fullName>
    </submittedName>
</protein>
<reference evidence="1" key="1">
    <citation type="submission" date="2013-10" db="EMBL/GenBank/DDBJ databases">
        <title>Genomic analysis of the causative agents of coccidiosis in chickens.</title>
        <authorList>
            <person name="Reid A.J."/>
            <person name="Blake D."/>
            <person name="Billington K."/>
            <person name="Browne H."/>
            <person name="Dunn M."/>
            <person name="Hung S."/>
            <person name="Kawahara F."/>
            <person name="Miranda-Saavedra D."/>
            <person name="Mourier T."/>
            <person name="Nagra H."/>
            <person name="Otto T.D."/>
            <person name="Rawlings N."/>
            <person name="Sanchez A."/>
            <person name="Sanders M."/>
            <person name="Subramaniam C."/>
            <person name="Tay Y."/>
            <person name="Dear P."/>
            <person name="Doerig C."/>
            <person name="Gruber A."/>
            <person name="Parkinson J."/>
            <person name="Shirley M."/>
            <person name="Wan K.L."/>
            <person name="Berriman M."/>
            <person name="Tomley F."/>
            <person name="Pain A."/>
        </authorList>
    </citation>
    <scope>NUCLEOTIDE SEQUENCE [LARGE SCALE GENOMIC DNA]</scope>
    <source>
        <strain evidence="1">Houghton</strain>
    </source>
</reference>
<evidence type="ECO:0000313" key="2">
    <source>
        <dbReference type="Proteomes" id="UP000030744"/>
    </source>
</evidence>
<evidence type="ECO:0000313" key="1">
    <source>
        <dbReference type="EMBL" id="CDJ30703.1"/>
    </source>
</evidence>
<reference evidence="1" key="2">
    <citation type="submission" date="2013-10" db="EMBL/GenBank/DDBJ databases">
        <authorList>
            <person name="Aslett M."/>
        </authorList>
    </citation>
    <scope>NUCLEOTIDE SEQUENCE [LARGE SCALE GENOMIC DNA]</scope>
    <source>
        <strain evidence="1">Houghton</strain>
    </source>
</reference>
<dbReference type="GeneID" id="25380672"/>
<organism evidence="1 2">
    <name type="scientific">Eimeria mitis</name>
    <dbReference type="NCBI Taxonomy" id="44415"/>
    <lineage>
        <taxon>Eukaryota</taxon>
        <taxon>Sar</taxon>
        <taxon>Alveolata</taxon>
        <taxon>Apicomplexa</taxon>
        <taxon>Conoidasida</taxon>
        <taxon>Coccidia</taxon>
        <taxon>Eucoccidiorida</taxon>
        <taxon>Eimeriorina</taxon>
        <taxon>Eimeriidae</taxon>
        <taxon>Eimeria</taxon>
    </lineage>
</organism>
<dbReference type="VEuPathDB" id="ToxoDB:EMH_0060620"/>
<dbReference type="Proteomes" id="UP000030744">
    <property type="component" value="Unassembled WGS sequence"/>
</dbReference>
<dbReference type="RefSeq" id="XP_013353268.1">
    <property type="nucleotide sequence ID" value="XM_013497814.1"/>
</dbReference>
<proteinExistence type="predicted"/>
<name>U6K4M1_9EIME</name>
<dbReference type="AlphaFoldDB" id="U6K4M1"/>
<dbReference type="EMBL" id="HG682717">
    <property type="protein sequence ID" value="CDJ30703.1"/>
    <property type="molecule type" value="Genomic_DNA"/>
</dbReference>
<sequence length="140" mass="14501">MRACAVQWVEDARGEEAYTQHLGLTWGRCLSSHRGDVEFVCDCVGPRCRGAAGEALSGVAIARCFAQPGYGVWMPRLALRSIAALPSGDAAGEAVPGVADCSLPCPDVSGLAISGVAIAHCFAQTARGVWMTPMASGPTH</sequence>
<keyword evidence="2" id="KW-1185">Reference proteome</keyword>